<protein>
    <submittedName>
        <fullName evidence="1">Uncharacterized protein</fullName>
    </submittedName>
</protein>
<organism evidence="1 2">
    <name type="scientific">Staphylococcus haemolyticus</name>
    <dbReference type="NCBI Taxonomy" id="1283"/>
    <lineage>
        <taxon>Bacteria</taxon>
        <taxon>Bacillati</taxon>
        <taxon>Bacillota</taxon>
        <taxon>Bacilli</taxon>
        <taxon>Bacillales</taxon>
        <taxon>Staphylococcaceae</taxon>
        <taxon>Staphylococcus</taxon>
    </lineage>
</organism>
<reference evidence="1 2" key="1">
    <citation type="submission" date="2017-12" db="EMBL/GenBank/DDBJ databases">
        <title>FDA dAtabase for Regulatory Grade micrObial Sequences (FDA-ARGOS): Supporting development and validation of Infectious Disease Dx tests.</title>
        <authorList>
            <person name="Hoffmann M."/>
            <person name="Allard M."/>
            <person name="Evans P."/>
            <person name="Brown E."/>
            <person name="Tallon L."/>
            <person name="Sadzewicz L."/>
            <person name="Sengamalay N."/>
            <person name="Ott S."/>
            <person name="Godinez A."/>
            <person name="Nagaraj S."/>
            <person name="Vavikolanu K."/>
            <person name="Aluvathingal J."/>
            <person name="Nadendla S."/>
            <person name="Sichtig H."/>
        </authorList>
    </citation>
    <scope>NUCLEOTIDE SEQUENCE [LARGE SCALE GENOMIC DNA]</scope>
    <source>
        <strain evidence="1 2">FDAARGOS_148</strain>
    </source>
</reference>
<accession>A0A2K0AXB3</accession>
<evidence type="ECO:0000313" key="1">
    <source>
        <dbReference type="EMBL" id="PNN29620.1"/>
    </source>
</evidence>
<name>A0A2K0AXB3_STAHA</name>
<evidence type="ECO:0000313" key="2">
    <source>
        <dbReference type="Proteomes" id="UP000053523"/>
    </source>
</evidence>
<gene>
    <name evidence="1" type="ORF">AL503_002235</name>
</gene>
<dbReference type="EMBL" id="LORN02000007">
    <property type="protein sequence ID" value="PNN29620.1"/>
    <property type="molecule type" value="Genomic_DNA"/>
</dbReference>
<proteinExistence type="predicted"/>
<dbReference type="AlphaFoldDB" id="A0A2K0AXB3"/>
<dbReference type="RefSeq" id="WP_151370746.1">
    <property type="nucleotide sequence ID" value="NZ_JAKVGY010000010.1"/>
</dbReference>
<comment type="caution">
    <text evidence="1">The sequence shown here is derived from an EMBL/GenBank/DDBJ whole genome shotgun (WGS) entry which is preliminary data.</text>
</comment>
<dbReference type="Proteomes" id="UP000053523">
    <property type="component" value="Unassembled WGS sequence"/>
</dbReference>
<sequence length="69" mass="8107">MELKTTSREEFLINIALYLINGNDSESNGKRNQSEVEAILNNPKEFFNIDIIDDELSYFSLERSSFEWK</sequence>